<dbReference type="OrthoDB" id="5585231at2759"/>
<dbReference type="PANTHER" id="PTHR13217">
    <property type="entry name" value="PLECKSTRIN HOMOLOGY DOMAIN-CONTAINING FAMILY G MEMBER 7"/>
    <property type="match status" value="1"/>
</dbReference>
<dbReference type="PANTHER" id="PTHR13217:SF6">
    <property type="entry name" value="PLECKSTRIN HOMOLOGY DOMAIN-CONTAINING FAMILY G MEMBER 7"/>
    <property type="match status" value="1"/>
</dbReference>
<evidence type="ECO:0000313" key="2">
    <source>
        <dbReference type="Proteomes" id="UP000242450"/>
    </source>
</evidence>
<dbReference type="EMBL" id="MKHE01000003">
    <property type="protein sequence ID" value="OWK16749.1"/>
    <property type="molecule type" value="Genomic_DNA"/>
</dbReference>
<dbReference type="GO" id="GO:0007266">
    <property type="term" value="P:Rho protein signal transduction"/>
    <property type="evidence" value="ECO:0007669"/>
    <property type="project" value="TreeGrafter"/>
</dbReference>
<dbReference type="SUPFAM" id="SSF48065">
    <property type="entry name" value="DBL homology domain (DH-domain)"/>
    <property type="match status" value="1"/>
</dbReference>
<gene>
    <name evidence="1" type="ORF">Celaphus_00011369</name>
</gene>
<dbReference type="AlphaFoldDB" id="A0A212DET2"/>
<comment type="caution">
    <text evidence="1">The sequence shown here is derived from an EMBL/GenBank/DDBJ whole genome shotgun (WGS) entry which is preliminary data.</text>
</comment>
<proteinExistence type="predicted"/>
<evidence type="ECO:0000313" key="1">
    <source>
        <dbReference type="EMBL" id="OWK16749.1"/>
    </source>
</evidence>
<dbReference type="Proteomes" id="UP000242450">
    <property type="component" value="Chromosome 3"/>
</dbReference>
<dbReference type="InterPro" id="IPR035899">
    <property type="entry name" value="DBL_dom_sf"/>
</dbReference>
<accession>A0A212DET2</accession>
<name>A0A212DET2_CEREH</name>
<reference evidence="1 2" key="1">
    <citation type="journal article" date="2018" name="Mol. Genet. Genomics">
        <title>The red deer Cervus elaphus genome CerEla1.0: sequencing, annotating, genes, and chromosomes.</title>
        <authorList>
            <person name="Bana N.A."/>
            <person name="Nyiri A."/>
            <person name="Nagy J."/>
            <person name="Frank K."/>
            <person name="Nagy T."/>
            <person name="Steger V."/>
            <person name="Schiller M."/>
            <person name="Lakatos P."/>
            <person name="Sugar L."/>
            <person name="Horn P."/>
            <person name="Barta E."/>
            <person name="Orosz L."/>
        </authorList>
    </citation>
    <scope>NUCLEOTIDE SEQUENCE [LARGE SCALE GENOMIC DNA]</scope>
    <source>
        <strain evidence="1">Hungarian</strain>
    </source>
</reference>
<organism evidence="1 2">
    <name type="scientific">Cervus elaphus hippelaphus</name>
    <name type="common">European red deer</name>
    <dbReference type="NCBI Taxonomy" id="46360"/>
    <lineage>
        <taxon>Eukaryota</taxon>
        <taxon>Metazoa</taxon>
        <taxon>Chordata</taxon>
        <taxon>Craniata</taxon>
        <taxon>Vertebrata</taxon>
        <taxon>Euteleostomi</taxon>
        <taxon>Mammalia</taxon>
        <taxon>Eutheria</taxon>
        <taxon>Laurasiatheria</taxon>
        <taxon>Artiodactyla</taxon>
        <taxon>Ruminantia</taxon>
        <taxon>Pecora</taxon>
        <taxon>Cervidae</taxon>
        <taxon>Cervinae</taxon>
        <taxon>Cervus</taxon>
    </lineage>
</organism>
<protein>
    <submittedName>
        <fullName evidence="1">Uncharacterized protein</fullName>
    </submittedName>
</protein>
<sequence>IFMNTLKYLQTHEYLLDVDLWRLFANLEELSQYFRGSLCQSHQTYCLNYSAAVFYLESLKQRHDFGIYLK</sequence>
<keyword evidence="2" id="KW-1185">Reference proteome</keyword>
<feature type="non-terminal residue" evidence="1">
    <location>
        <position position="1"/>
    </location>
</feature>
<feature type="non-terminal residue" evidence="1">
    <location>
        <position position="70"/>
    </location>
</feature>
<dbReference type="InterPro" id="IPR040181">
    <property type="entry name" value="PKHG5/7"/>
</dbReference>